<dbReference type="EMBL" id="BMAU01021087">
    <property type="protein sequence ID" value="GFX89964.1"/>
    <property type="molecule type" value="Genomic_DNA"/>
</dbReference>
<name>A0A8X6RD41_TRICX</name>
<comment type="caution">
    <text evidence="2">The sequence shown here is derived from an EMBL/GenBank/DDBJ whole genome shotgun (WGS) entry which is preliminary data.</text>
</comment>
<accession>A0A8X6RD41</accession>
<dbReference type="Gene3D" id="6.10.250.3110">
    <property type="match status" value="1"/>
</dbReference>
<evidence type="ECO:0000313" key="2">
    <source>
        <dbReference type="EMBL" id="GFX89964.1"/>
    </source>
</evidence>
<keyword evidence="3" id="KW-1185">Reference proteome</keyword>
<proteinExistence type="predicted"/>
<organism evidence="2 3">
    <name type="scientific">Trichonephila clavipes</name>
    <name type="common">Golden silk orbweaver</name>
    <name type="synonym">Nephila clavipes</name>
    <dbReference type="NCBI Taxonomy" id="2585209"/>
    <lineage>
        <taxon>Eukaryota</taxon>
        <taxon>Metazoa</taxon>
        <taxon>Ecdysozoa</taxon>
        <taxon>Arthropoda</taxon>
        <taxon>Chelicerata</taxon>
        <taxon>Arachnida</taxon>
        <taxon>Araneae</taxon>
        <taxon>Araneomorphae</taxon>
        <taxon>Entelegynae</taxon>
        <taxon>Araneoidea</taxon>
        <taxon>Nephilidae</taxon>
        <taxon>Trichonephila</taxon>
    </lineage>
</organism>
<feature type="coiled-coil region" evidence="1">
    <location>
        <begin position="445"/>
        <end position="479"/>
    </location>
</feature>
<protein>
    <submittedName>
        <fullName evidence="2">Uncharacterized protein</fullName>
    </submittedName>
</protein>
<sequence>MSLRTFYRLINSSSDVVVRCPVCFESMTFGHYYHQHALKEHSLKNRKECIFCMGFKSWPHGQRLKRENVKHVVECLKGFVARTKEDDRPPDYDLFEGVTCECKYFISMPHYMHDRIKDPKYVGFYDSVFEKPDMWPRGIEFSEASGLGKDVHGILQRYLSQDMEWFHIMVKHDAFPIFCREMETIRDEFVLLPFWCLCDGLEGKIQHRHMILACELESSFKDIWKRKIRYDFPNKGRAKKCVKIRDAFHLARTIVYVSQPKAMCDAGIPENVEGGKHTSHFHINRPMHEHSIAFLCTLFPNGIERLLLEQNGRKNVVLWDIHAQRGPDKWRHLKWEVPIKVTGWKFIHCQVPFNGQEERYLTLQGDKKIHFTPGYSLQILKNEMYVLSPKQQNVMKQLKEIKEKVQMEQDNYWKTIVADLKMERDVFKLKENEGKVERNTFKAERDSFKAERNEFKTERDNFKAERNEFKTERDNFKAERDVLKYERDTFKAERDILKYERDTFKAERDVLKFERDTFKAERDVLKFERDTFKAERDVLKYERDTFKAERDVLKYERDTFKAERDEFKTERDNLLLKNCGLRMVINVTQMLSDSLQK</sequence>
<evidence type="ECO:0000256" key="1">
    <source>
        <dbReference type="SAM" id="Coils"/>
    </source>
</evidence>
<dbReference type="AlphaFoldDB" id="A0A8X6RD41"/>
<keyword evidence="1" id="KW-0175">Coiled coil</keyword>
<gene>
    <name evidence="2" type="primary">AVEN_245741_1</name>
    <name evidence="2" type="ORF">TNCV_886621</name>
</gene>
<evidence type="ECO:0000313" key="3">
    <source>
        <dbReference type="Proteomes" id="UP000887159"/>
    </source>
</evidence>
<dbReference type="Proteomes" id="UP000887159">
    <property type="component" value="Unassembled WGS sequence"/>
</dbReference>
<reference evidence="2" key="1">
    <citation type="submission" date="2020-08" db="EMBL/GenBank/DDBJ databases">
        <title>Multicomponent nature underlies the extraordinary mechanical properties of spider dragline silk.</title>
        <authorList>
            <person name="Kono N."/>
            <person name="Nakamura H."/>
            <person name="Mori M."/>
            <person name="Yoshida Y."/>
            <person name="Ohtoshi R."/>
            <person name="Malay A.D."/>
            <person name="Moran D.A.P."/>
            <person name="Tomita M."/>
            <person name="Numata K."/>
            <person name="Arakawa K."/>
        </authorList>
    </citation>
    <scope>NUCLEOTIDE SEQUENCE</scope>
</reference>